<evidence type="ECO:0000313" key="3">
    <source>
        <dbReference type="Proteomes" id="UP000316095"/>
    </source>
</evidence>
<dbReference type="AlphaFoldDB" id="A0A5C5XLE8"/>
<gene>
    <name evidence="2" type="ORF">Pan54_41220</name>
</gene>
<evidence type="ECO:0000313" key="2">
    <source>
        <dbReference type="EMBL" id="TWT63369.1"/>
    </source>
</evidence>
<dbReference type="Proteomes" id="UP000316095">
    <property type="component" value="Unassembled WGS sequence"/>
</dbReference>
<dbReference type="EMBL" id="SJPG01000001">
    <property type="protein sequence ID" value="TWT63369.1"/>
    <property type="molecule type" value="Genomic_DNA"/>
</dbReference>
<name>A0A5C5XLE8_9PLAN</name>
<protein>
    <recommendedName>
        <fullName evidence="1">Tll0287-like domain-containing protein</fullName>
    </recommendedName>
</protein>
<dbReference type="Pfam" id="PF11845">
    <property type="entry name" value="Tll0287-like"/>
    <property type="match status" value="1"/>
</dbReference>
<accession>A0A5C5XLE8</accession>
<reference evidence="2 3" key="1">
    <citation type="submission" date="2019-02" db="EMBL/GenBank/DDBJ databases">
        <title>Deep-cultivation of Planctomycetes and their phenomic and genomic characterization uncovers novel biology.</title>
        <authorList>
            <person name="Wiegand S."/>
            <person name="Jogler M."/>
            <person name="Boedeker C."/>
            <person name="Pinto D."/>
            <person name="Vollmers J."/>
            <person name="Rivas-Marin E."/>
            <person name="Kohn T."/>
            <person name="Peeters S.H."/>
            <person name="Heuer A."/>
            <person name="Rast P."/>
            <person name="Oberbeckmann S."/>
            <person name="Bunk B."/>
            <person name="Jeske O."/>
            <person name="Meyerdierks A."/>
            <person name="Storesund J.E."/>
            <person name="Kallscheuer N."/>
            <person name="Luecker S."/>
            <person name="Lage O.M."/>
            <person name="Pohl T."/>
            <person name="Merkel B.J."/>
            <person name="Hornburger P."/>
            <person name="Mueller R.-W."/>
            <person name="Bruemmer F."/>
            <person name="Labrenz M."/>
            <person name="Spormann A.M."/>
            <person name="Op Den Camp H."/>
            <person name="Overmann J."/>
            <person name="Amann R."/>
            <person name="Jetten M.S.M."/>
            <person name="Mascher T."/>
            <person name="Medema M.H."/>
            <person name="Devos D.P."/>
            <person name="Kaster A.-K."/>
            <person name="Ovreas L."/>
            <person name="Rohde M."/>
            <person name="Galperin M.Y."/>
            <person name="Jogler C."/>
        </authorList>
    </citation>
    <scope>NUCLEOTIDE SEQUENCE [LARGE SCALE GENOMIC DNA]</scope>
    <source>
        <strain evidence="2 3">Pan54</strain>
    </source>
</reference>
<proteinExistence type="predicted"/>
<sequence>MKLKLRHSQTSTVILFGLLIGTYSFSGFSVQTPIQAEDKTETTVKPEIDNENLPATIAEARGRAKLLHETIHGTLHIIHRDFFDDESGQKIPSHSLEEVFEELAASYDVQVNWLAVNARAMNLDNEAKTEFEHKAVKVLSAGKDRFEEYSDETYKYAGAIRLPSQCLKCHVPARNNNKERAAGLVIIMPLKK</sequence>
<dbReference type="RefSeq" id="WP_146505130.1">
    <property type="nucleotide sequence ID" value="NZ_SJPG01000001.1"/>
</dbReference>
<organism evidence="2 3">
    <name type="scientific">Rubinisphaera italica</name>
    <dbReference type="NCBI Taxonomy" id="2527969"/>
    <lineage>
        <taxon>Bacteria</taxon>
        <taxon>Pseudomonadati</taxon>
        <taxon>Planctomycetota</taxon>
        <taxon>Planctomycetia</taxon>
        <taxon>Planctomycetales</taxon>
        <taxon>Planctomycetaceae</taxon>
        <taxon>Rubinisphaera</taxon>
    </lineage>
</organism>
<keyword evidence="3" id="KW-1185">Reference proteome</keyword>
<dbReference type="InterPro" id="IPR021796">
    <property type="entry name" value="Tll0287-like_dom"/>
</dbReference>
<dbReference type="OrthoDB" id="268788at2"/>
<feature type="domain" description="Tll0287-like" evidence="1">
    <location>
        <begin position="56"/>
        <end position="175"/>
    </location>
</feature>
<comment type="caution">
    <text evidence="2">The sequence shown here is derived from an EMBL/GenBank/DDBJ whole genome shotgun (WGS) entry which is preliminary data.</text>
</comment>
<evidence type="ECO:0000259" key="1">
    <source>
        <dbReference type="Pfam" id="PF11845"/>
    </source>
</evidence>